<proteinExistence type="predicted"/>
<evidence type="ECO:0000313" key="2">
    <source>
        <dbReference type="EMBL" id="KKQ67006.1"/>
    </source>
</evidence>
<sequence length="270" mass="30143">MRKTLFLTLVFISVILIALRFFSKPLNSYFNFQPRSGIRVESNTKAKVFINKQEVGETPFQKEDLKTGEHMVELKADKYTWQGYVRTNPGTLTIVNRELSENTTQSTGEVISLEKGNGKGNGLLILSNPSEADVEIDGKIVGKTPLSVDDPSPGEHQFMVSKNGFLKRSIRSVLTDGFKLVMSVDLSLSELDLTKLQTSPIESTQYVLIKPTPTGFLRVRSEPSISGNEIGRVLPGEKLVLLEDLNTWKKIKLTDGREGYVSSQYVEKLN</sequence>
<accession>A0A0G0MPY2</accession>
<organism evidence="2 3">
    <name type="scientific">Candidatus Daviesbacteria bacterium GW2011_GWA2_38_24</name>
    <dbReference type="NCBI Taxonomy" id="1618422"/>
    <lineage>
        <taxon>Bacteria</taxon>
        <taxon>Candidatus Daviesiibacteriota</taxon>
    </lineage>
</organism>
<dbReference type="InterPro" id="IPR003646">
    <property type="entry name" value="SH3-like_bac-type"/>
</dbReference>
<dbReference type="Gene3D" id="2.30.30.40">
    <property type="entry name" value="SH3 Domains"/>
    <property type="match status" value="1"/>
</dbReference>
<dbReference type="SMART" id="SM00287">
    <property type="entry name" value="SH3b"/>
    <property type="match status" value="1"/>
</dbReference>
<dbReference type="PROSITE" id="PS51781">
    <property type="entry name" value="SH3B"/>
    <property type="match status" value="1"/>
</dbReference>
<dbReference type="AlphaFoldDB" id="A0A0G0MPY2"/>
<reference evidence="2 3" key="1">
    <citation type="journal article" date="2015" name="Nature">
        <title>rRNA introns, odd ribosomes, and small enigmatic genomes across a large radiation of phyla.</title>
        <authorList>
            <person name="Brown C.T."/>
            <person name="Hug L.A."/>
            <person name="Thomas B.C."/>
            <person name="Sharon I."/>
            <person name="Castelle C.J."/>
            <person name="Singh A."/>
            <person name="Wilkins M.J."/>
            <person name="Williams K.H."/>
            <person name="Banfield J.F."/>
        </authorList>
    </citation>
    <scope>NUCLEOTIDE SEQUENCE [LARGE SCALE GENOMIC DNA]</scope>
</reference>
<evidence type="ECO:0000313" key="3">
    <source>
        <dbReference type="Proteomes" id="UP000034235"/>
    </source>
</evidence>
<name>A0A0G0MPY2_9BACT</name>
<dbReference type="EMBL" id="LBUP01000002">
    <property type="protein sequence ID" value="KKQ67006.1"/>
    <property type="molecule type" value="Genomic_DNA"/>
</dbReference>
<dbReference type="Proteomes" id="UP000034235">
    <property type="component" value="Unassembled WGS sequence"/>
</dbReference>
<comment type="caution">
    <text evidence="2">The sequence shown here is derived from an EMBL/GenBank/DDBJ whole genome shotgun (WGS) entry which is preliminary data.</text>
</comment>
<dbReference type="Pfam" id="PF08239">
    <property type="entry name" value="SH3_3"/>
    <property type="match status" value="1"/>
</dbReference>
<dbReference type="Pfam" id="PF08308">
    <property type="entry name" value="PEGA"/>
    <property type="match status" value="2"/>
</dbReference>
<protein>
    <submittedName>
        <fullName evidence="2">PEGA domain protein</fullName>
    </submittedName>
</protein>
<gene>
    <name evidence="2" type="ORF">US86_C0002G0123</name>
</gene>
<dbReference type="InterPro" id="IPR013229">
    <property type="entry name" value="PEGA"/>
</dbReference>
<feature type="domain" description="SH3b" evidence="1">
    <location>
        <begin position="202"/>
        <end position="270"/>
    </location>
</feature>
<evidence type="ECO:0000259" key="1">
    <source>
        <dbReference type="PROSITE" id="PS51781"/>
    </source>
</evidence>